<evidence type="ECO:0000256" key="1">
    <source>
        <dbReference type="SAM" id="MobiDB-lite"/>
    </source>
</evidence>
<dbReference type="Proteomes" id="UP001470230">
    <property type="component" value="Unassembled WGS sequence"/>
</dbReference>
<name>A0ABR2KME6_9EUKA</name>
<feature type="region of interest" description="Disordered" evidence="1">
    <location>
        <begin position="676"/>
        <end position="724"/>
    </location>
</feature>
<reference evidence="3 4" key="1">
    <citation type="submission" date="2024-04" db="EMBL/GenBank/DDBJ databases">
        <title>Tritrichomonas musculus Genome.</title>
        <authorList>
            <person name="Alves-Ferreira E."/>
            <person name="Grigg M."/>
            <person name="Lorenzi H."/>
            <person name="Galac M."/>
        </authorList>
    </citation>
    <scope>NUCLEOTIDE SEQUENCE [LARGE SCALE GENOMIC DNA]</scope>
    <source>
        <strain evidence="3 4">EAF2021</strain>
    </source>
</reference>
<accession>A0ABR2KME6</accession>
<dbReference type="InterPro" id="IPR046769">
    <property type="entry name" value="DOCKER_Lobe_A"/>
</dbReference>
<evidence type="ECO:0000259" key="2">
    <source>
        <dbReference type="Pfam" id="PF06920"/>
    </source>
</evidence>
<organism evidence="3 4">
    <name type="scientific">Tritrichomonas musculus</name>
    <dbReference type="NCBI Taxonomy" id="1915356"/>
    <lineage>
        <taxon>Eukaryota</taxon>
        <taxon>Metamonada</taxon>
        <taxon>Parabasalia</taxon>
        <taxon>Tritrichomonadida</taxon>
        <taxon>Tritrichomonadidae</taxon>
        <taxon>Tritrichomonas</taxon>
    </lineage>
</organism>
<evidence type="ECO:0000313" key="4">
    <source>
        <dbReference type="Proteomes" id="UP001470230"/>
    </source>
</evidence>
<protein>
    <recommendedName>
        <fullName evidence="2">DOCKER Lobe A domain-containing protein</fullName>
    </recommendedName>
</protein>
<dbReference type="PANTHER" id="PTHR23317">
    <property type="entry name" value="DEDICATOR OF CYTOKINESIS DOCK"/>
    <property type="match status" value="1"/>
</dbReference>
<dbReference type="InterPro" id="IPR026791">
    <property type="entry name" value="DOCK"/>
</dbReference>
<dbReference type="PANTHER" id="PTHR23317:SF76">
    <property type="entry name" value="LD20667P"/>
    <property type="match status" value="1"/>
</dbReference>
<feature type="region of interest" description="Disordered" evidence="1">
    <location>
        <begin position="742"/>
        <end position="775"/>
    </location>
</feature>
<keyword evidence="4" id="KW-1185">Reference proteome</keyword>
<sequence>MSSSNATDFIEKLKKQPRIISSLRPSTGFDNKVSDTQLNLHNQWAKPAFNQSKYIFSYSSLKMSTPSNTSHLINDLTPIDDSNNKDDLNIKRIEEIYNTKIDSNSTCSPLSSAISFDQTFSPAIPRNLLEPDYGWLSFSLGKCILPKTYESQEITGFIQLYNGKNITPLSEPVKIRVTKGEVLFSQTIASSVNFPISIKNPYILCVLSYIKENAKCSIPFALNIIPLFNEKGQFLQQKKFTTQWASYSIEFEDLIKKKISNDESIEKVDIEFDFNCTFSDKLEREFSYSWSLTPNTNFCVSPFPTISSQSTPIILLYDINMTMKFPSNSKFVFLKLFVTEGIENISSPVSMPLFTGIESGKYSNCFVSTALKTASKEVKFIDHVPIYVDRLFPSTTCIVIHIYSFDNSKNGPTLIGYSAVPLYQEGSPLPFGSYKLKIFDVKKPPKELKKLIRKSGKKKDYLQLTVRLPPPYFPPITVKNVVEAVIPEQALPPNYKEISLDVYQRQILPMTSKLLKIIAPNTALHLIRFLDIFENEKMTVFNTLRSWIFNVMNPELFGSKFVDNLCNSFKSVINDEYWNNKNANVNDPNASLRESKNVLLKQLGFALPLVLDIILICVSTPGVQYDQDVILDFLAHIPGIIYGLIKNRSKSLIHGKNDTANRRSSRIHSHHMNHLQNRIPPLNSSDNDSSSTTSTSSLSKENQGQSSRSSAKASIPNNINESVMSPLRLPPRALAPIIPEVPTNQQQQQQQQQRPISTNDTKNNSNNSNNLPLIQGKSVSSGSILFRNAPEEIDLNNHFGNLVACLLPIVGFDKVSPLIFKFIRFLNTKRESNPKLSPYLSYLQFSFLMPFSYSEQFIVELALRYKASESSEISAYIPILSQIYLVLHKSLSGQNETKKDENEENEEDENGKNETDAINVACKFFVNICLCAEELPCEISKKVAFILFPLINIISSNYEGALVKNNSNIMKEFIPVILFILNSSSSSLVQNYFSELGASFQSHFLNFLEFIVRLSIEQLNTIRPVSVKFKRASSPGFNQLNLNFFSILTQHILNFLIRTIDTLEPSIELVVKLLSSLYNSYQPISNIPHFYNACSLLIMKYPVNRSIIAWLLSLLSFEQPDTKCFACALLVLVFQVDFKNSKTVIISSIDMMDSLTAVLLAVPVKYIPTYKTLLQRIISLTKSDSILDSKIEQKKEFEKMVNERMSAALIISTVVEEQKNSTSPPEVRCQRLMRIADQYKMFPTMRLKWLLEIVKVNSQLKSFTSAFTAQLHVCALIETVVEQLQSTENSTLLSYKSLSSSALFFSSSSQNISHNKIKDYNFYLKTTQPMRNAQIDCFSLDPKEDFSFMPGVLSETELNIESLGKDSQTLLSDFTCELLLDSLDKAITLGKSAGLEYSLRPLYSLQLRIHQFRGKQPEKISLVLRQLSESISNIQTKSSSLYDLPLSFFLVEHRKSNSSETKKQVFCVENSIVDNFITFINSNNRFDDGSKASYCNNHNKENCNKPGVCVVRLQPLFEHTNHSKEFDHSFKKFVSIQNIDSNDSKEVDVVEYTTKDFLPHYRLAADVLDEKHKKVPLLDHLQQLVDNSIDLLNRVASEFEVWFPMKPTKKTQNASLDLKKVSSSSLIFFDRPNEKYVLDDIKRISAVLRSVLKGNESIATVLSSVSQKVANNVSEASLVREMADSIYKAASRLLSVYRRAVSEFQTKQPNESLLSLCDMMADEFSQQFNLEKIEKSEYVADYDPMNDGIDYD</sequence>
<feature type="domain" description="DOCKER Lobe A" evidence="2">
    <location>
        <begin position="1232"/>
        <end position="1430"/>
    </location>
</feature>
<evidence type="ECO:0000313" key="3">
    <source>
        <dbReference type="EMBL" id="KAK8892153.1"/>
    </source>
</evidence>
<dbReference type="Gene3D" id="1.25.40.410">
    <property type="match status" value="1"/>
</dbReference>
<feature type="compositionally biased region" description="Low complexity" evidence="1">
    <location>
        <begin position="682"/>
        <end position="699"/>
    </location>
</feature>
<comment type="caution">
    <text evidence="3">The sequence shown here is derived from an EMBL/GenBank/DDBJ whole genome shotgun (WGS) entry which is preliminary data.</text>
</comment>
<dbReference type="Pfam" id="PF06920">
    <property type="entry name" value="DHR-2_Lobe_A"/>
    <property type="match status" value="1"/>
</dbReference>
<dbReference type="InterPro" id="IPR043161">
    <property type="entry name" value="DOCK_C_lobe_A"/>
</dbReference>
<gene>
    <name evidence="3" type="ORF">M9Y10_029376</name>
</gene>
<dbReference type="EMBL" id="JAPFFF010000004">
    <property type="protein sequence ID" value="KAK8892153.1"/>
    <property type="molecule type" value="Genomic_DNA"/>
</dbReference>
<proteinExistence type="predicted"/>
<feature type="compositionally biased region" description="Polar residues" evidence="1">
    <location>
        <begin position="700"/>
        <end position="723"/>
    </location>
</feature>